<protein>
    <submittedName>
        <fullName evidence="1">Uncharacterized protein</fullName>
    </submittedName>
</protein>
<reference evidence="1 2" key="1">
    <citation type="submission" date="2016-09" db="EMBL/GenBank/DDBJ databases">
        <title>Couchioplanes caeruleus draft genome sequence.</title>
        <authorList>
            <person name="Sheehan J."/>
            <person name="Caffrey P."/>
        </authorList>
    </citation>
    <scope>NUCLEOTIDE SEQUENCE [LARGE SCALE GENOMIC DNA]</scope>
    <source>
        <strain evidence="1 2">DSM 43634</strain>
    </source>
</reference>
<proteinExistence type="predicted"/>
<gene>
    <name evidence="1" type="ORF">BG844_13960</name>
</gene>
<name>A0A1K0FLE9_9ACTN</name>
<comment type="caution">
    <text evidence="1">The sequence shown here is derived from an EMBL/GenBank/DDBJ whole genome shotgun (WGS) entry which is preliminary data.</text>
</comment>
<dbReference type="Proteomes" id="UP000182486">
    <property type="component" value="Unassembled WGS sequence"/>
</dbReference>
<organism evidence="1 2">
    <name type="scientific">Couchioplanes caeruleus subsp. caeruleus</name>
    <dbReference type="NCBI Taxonomy" id="56427"/>
    <lineage>
        <taxon>Bacteria</taxon>
        <taxon>Bacillati</taxon>
        <taxon>Actinomycetota</taxon>
        <taxon>Actinomycetes</taxon>
        <taxon>Micromonosporales</taxon>
        <taxon>Micromonosporaceae</taxon>
        <taxon>Couchioplanes</taxon>
    </lineage>
</organism>
<dbReference type="RefSeq" id="WP_071805759.1">
    <property type="nucleotide sequence ID" value="NZ_MEIA01000140.1"/>
</dbReference>
<dbReference type="AlphaFoldDB" id="A0A1K0FLE9"/>
<evidence type="ECO:0000313" key="1">
    <source>
        <dbReference type="EMBL" id="OJF13671.1"/>
    </source>
</evidence>
<keyword evidence="2" id="KW-1185">Reference proteome</keyword>
<accession>A0A1K0FLE9</accession>
<sequence length="79" mass="8516">MTAVETDDIRSEALFVSDLQSSQHPSPELIRAAVSATVDRLGEQGCAELVAQEFGEHPDCALGRMRWARGAVRSAFEAA</sequence>
<evidence type="ECO:0000313" key="2">
    <source>
        <dbReference type="Proteomes" id="UP000182486"/>
    </source>
</evidence>
<dbReference type="EMBL" id="MEIA01000140">
    <property type="protein sequence ID" value="OJF13671.1"/>
    <property type="molecule type" value="Genomic_DNA"/>
</dbReference>